<dbReference type="EMBL" id="SRLO01000542">
    <property type="protein sequence ID" value="TNN52566.1"/>
    <property type="molecule type" value="Genomic_DNA"/>
</dbReference>
<feature type="region of interest" description="Disordered" evidence="1">
    <location>
        <begin position="1"/>
        <end position="113"/>
    </location>
</feature>
<organism evidence="2 3">
    <name type="scientific">Liparis tanakae</name>
    <name type="common">Tanaka's snailfish</name>
    <dbReference type="NCBI Taxonomy" id="230148"/>
    <lineage>
        <taxon>Eukaryota</taxon>
        <taxon>Metazoa</taxon>
        <taxon>Chordata</taxon>
        <taxon>Craniata</taxon>
        <taxon>Vertebrata</taxon>
        <taxon>Euteleostomi</taxon>
        <taxon>Actinopterygii</taxon>
        <taxon>Neopterygii</taxon>
        <taxon>Teleostei</taxon>
        <taxon>Neoteleostei</taxon>
        <taxon>Acanthomorphata</taxon>
        <taxon>Eupercaria</taxon>
        <taxon>Perciformes</taxon>
        <taxon>Cottioidei</taxon>
        <taxon>Cottales</taxon>
        <taxon>Liparidae</taxon>
        <taxon>Liparis</taxon>
    </lineage>
</organism>
<protein>
    <submittedName>
        <fullName evidence="2">Uncharacterized protein</fullName>
    </submittedName>
</protein>
<comment type="caution">
    <text evidence="2">The sequence shown here is derived from an EMBL/GenBank/DDBJ whole genome shotgun (WGS) entry which is preliminary data.</text>
</comment>
<dbReference type="Proteomes" id="UP000314294">
    <property type="component" value="Unassembled WGS sequence"/>
</dbReference>
<proteinExistence type="predicted"/>
<accession>A0A4Z2GGG5</accession>
<keyword evidence="3" id="KW-1185">Reference proteome</keyword>
<evidence type="ECO:0000313" key="2">
    <source>
        <dbReference type="EMBL" id="TNN52566.1"/>
    </source>
</evidence>
<evidence type="ECO:0000256" key="1">
    <source>
        <dbReference type="SAM" id="MobiDB-lite"/>
    </source>
</evidence>
<gene>
    <name evidence="2" type="ORF">EYF80_037210</name>
</gene>
<dbReference type="AlphaFoldDB" id="A0A4Z2GGG5"/>
<feature type="compositionally biased region" description="Basic and acidic residues" evidence="1">
    <location>
        <begin position="14"/>
        <end position="25"/>
    </location>
</feature>
<reference evidence="2 3" key="1">
    <citation type="submission" date="2019-03" db="EMBL/GenBank/DDBJ databases">
        <title>First draft genome of Liparis tanakae, snailfish: a comprehensive survey of snailfish specific genes.</title>
        <authorList>
            <person name="Kim W."/>
            <person name="Song I."/>
            <person name="Jeong J.-H."/>
            <person name="Kim D."/>
            <person name="Kim S."/>
            <person name="Ryu S."/>
            <person name="Song J.Y."/>
            <person name="Lee S.K."/>
        </authorList>
    </citation>
    <scope>NUCLEOTIDE SEQUENCE [LARGE SCALE GENOMIC DNA]</scope>
    <source>
        <tissue evidence="2">Muscle</tissue>
    </source>
</reference>
<feature type="compositionally biased region" description="Low complexity" evidence="1">
    <location>
        <begin position="35"/>
        <end position="47"/>
    </location>
</feature>
<evidence type="ECO:0000313" key="3">
    <source>
        <dbReference type="Proteomes" id="UP000314294"/>
    </source>
</evidence>
<feature type="compositionally biased region" description="Polar residues" evidence="1">
    <location>
        <begin position="88"/>
        <end position="101"/>
    </location>
</feature>
<sequence length="113" mass="11559">MKPSSWRGRPSAFRKSEEERGDRSKSGMSPRLENGSPPSSDSVAVAVDDVDAGDEGAASSSDWSAGGEGGGTREGSASGLEGLAPVTGLQTPELSSGQRKTSIGPCVLFSDTW</sequence>
<name>A0A4Z2GGG5_9TELE</name>
<feature type="compositionally biased region" description="Low complexity" evidence="1">
    <location>
        <begin position="55"/>
        <end position="65"/>
    </location>
</feature>